<keyword evidence="3" id="KW-1185">Reference proteome</keyword>
<feature type="compositionally biased region" description="Low complexity" evidence="1">
    <location>
        <begin position="212"/>
        <end position="232"/>
    </location>
</feature>
<dbReference type="Proteomes" id="UP000029839">
    <property type="component" value="Unassembled WGS sequence"/>
</dbReference>
<proteinExistence type="predicted"/>
<name>A0A0A0BX71_9CELL</name>
<evidence type="ECO:0000256" key="1">
    <source>
        <dbReference type="SAM" id="MobiDB-lite"/>
    </source>
</evidence>
<evidence type="ECO:0000313" key="3">
    <source>
        <dbReference type="Proteomes" id="UP000029839"/>
    </source>
</evidence>
<reference evidence="2 3" key="1">
    <citation type="submission" date="2013-08" db="EMBL/GenBank/DDBJ databases">
        <title>Genome sequencing of Cellulomonas carbonis T26.</title>
        <authorList>
            <person name="Chen F."/>
            <person name="Li Y."/>
            <person name="Wang G."/>
        </authorList>
    </citation>
    <scope>NUCLEOTIDE SEQUENCE [LARGE SCALE GENOMIC DNA]</scope>
    <source>
        <strain evidence="2 3">T26</strain>
    </source>
</reference>
<dbReference type="EMBL" id="AXCY01000003">
    <property type="protein sequence ID" value="KGM12531.1"/>
    <property type="molecule type" value="Genomic_DNA"/>
</dbReference>
<dbReference type="AlphaFoldDB" id="A0A0A0BX71"/>
<accession>A0A0A0BX71</accession>
<organism evidence="2 3">
    <name type="scientific">Cellulomonas carbonis T26</name>
    <dbReference type="NCBI Taxonomy" id="947969"/>
    <lineage>
        <taxon>Bacteria</taxon>
        <taxon>Bacillati</taxon>
        <taxon>Actinomycetota</taxon>
        <taxon>Actinomycetes</taxon>
        <taxon>Micrococcales</taxon>
        <taxon>Cellulomonadaceae</taxon>
        <taxon>Cellulomonas</taxon>
    </lineage>
</organism>
<comment type="caution">
    <text evidence="2">The sequence shown here is derived from an EMBL/GenBank/DDBJ whole genome shotgun (WGS) entry which is preliminary data.</text>
</comment>
<evidence type="ECO:0000313" key="2">
    <source>
        <dbReference type="EMBL" id="KGM12531.1"/>
    </source>
</evidence>
<reference evidence="2 3" key="2">
    <citation type="journal article" date="2015" name="Stand. Genomic Sci.">
        <title>Draft genome sequence of Cellulomonas carbonis T26(T) and comparative analysis of six Cellulomonas genomes.</title>
        <authorList>
            <person name="Zhuang W."/>
            <person name="Zhang S."/>
            <person name="Xia X."/>
            <person name="Wang G."/>
        </authorList>
    </citation>
    <scope>NUCLEOTIDE SEQUENCE [LARGE SCALE GENOMIC DNA]</scope>
    <source>
        <strain evidence="2 3">T26</strain>
    </source>
</reference>
<gene>
    <name evidence="2" type="ORF">N868_09690</name>
</gene>
<protein>
    <submittedName>
        <fullName evidence="2">Uncharacterized protein</fullName>
    </submittedName>
</protein>
<feature type="region of interest" description="Disordered" evidence="1">
    <location>
        <begin position="206"/>
        <end position="239"/>
    </location>
</feature>
<sequence>MSPVRQVPDVLPVLSPGRHRRPKDGACFMEWASLLAGERWSDRPACTHRLLAHLARLVNDTVDDDARAGLVRLVPDVVGLVGDDPRWDYEIASLAAARALPVASREEARVLAVGLMTSERLIAVHEGRPADDLRPRARAALDEVPGEAGWARRFTAGLVSVRSRNHPGELVVEHAVEALAAAPDGAARLVRLLTEEVALCRSLRGGRTTHDVPSSSVTTPPAGPTAPSSPGARLSAQRS</sequence>